<dbReference type="AlphaFoldDB" id="C6HRY0"/>
<evidence type="ECO:0000313" key="2">
    <source>
        <dbReference type="EMBL" id="EER36798.1"/>
    </source>
</evidence>
<dbReference type="eggNOG" id="ENOG502SDJV">
    <property type="taxonomic scope" value="Eukaryota"/>
</dbReference>
<feature type="region of interest" description="Disordered" evidence="1">
    <location>
        <begin position="1"/>
        <end position="22"/>
    </location>
</feature>
<gene>
    <name evidence="2" type="ORF">HCDG_08961</name>
</gene>
<dbReference type="VEuPathDB" id="FungiDB:HCDG_08961"/>
<reference evidence="3" key="1">
    <citation type="submission" date="2009-05" db="EMBL/GenBank/DDBJ databases">
        <title>The genome sequence of Ajellomyces capsulatus strain H143.</title>
        <authorList>
            <person name="Champion M."/>
            <person name="Cuomo C.A."/>
            <person name="Ma L.-J."/>
            <person name="Henn M.R."/>
            <person name="Sil A."/>
            <person name="Goldman B."/>
            <person name="Young S.K."/>
            <person name="Kodira C.D."/>
            <person name="Zeng Q."/>
            <person name="Koehrsen M."/>
            <person name="Alvarado L."/>
            <person name="Berlin A.M."/>
            <person name="Borenstein D."/>
            <person name="Chen Z."/>
            <person name="Engels R."/>
            <person name="Freedman E."/>
            <person name="Gellesch M."/>
            <person name="Goldberg J."/>
            <person name="Griggs A."/>
            <person name="Gujja S."/>
            <person name="Heiman D.I."/>
            <person name="Hepburn T.A."/>
            <person name="Howarth C."/>
            <person name="Jen D."/>
            <person name="Larson L."/>
            <person name="Lewis B."/>
            <person name="Mehta T."/>
            <person name="Park D."/>
            <person name="Pearson M."/>
            <person name="Roberts A."/>
            <person name="Saif S."/>
            <person name="Shea T.D."/>
            <person name="Shenoy N."/>
            <person name="Sisk P."/>
            <person name="Stolte C."/>
            <person name="Sykes S."/>
            <person name="Walk T."/>
            <person name="White J."/>
            <person name="Yandava C."/>
            <person name="Klein B."/>
            <person name="McEwen J.G."/>
            <person name="Puccia R."/>
            <person name="Goldman G.H."/>
            <person name="Felipe M.S."/>
            <person name="Nino-Vega G."/>
            <person name="San-Blas G."/>
            <person name="Taylor J.W."/>
            <person name="Mendoza L."/>
            <person name="Galagan J.E."/>
            <person name="Nusbaum C."/>
            <person name="Birren B.W."/>
        </authorList>
    </citation>
    <scope>NUCLEOTIDE SEQUENCE [LARGE SCALE GENOMIC DNA]</scope>
    <source>
        <strain evidence="3">H143</strain>
    </source>
</reference>
<dbReference type="STRING" id="544712.C6HRY0"/>
<dbReference type="OrthoDB" id="5544375at2759"/>
<evidence type="ECO:0000313" key="3">
    <source>
        <dbReference type="Proteomes" id="UP000002624"/>
    </source>
</evidence>
<organism evidence="2 3">
    <name type="scientific">Ajellomyces capsulatus (strain H143)</name>
    <name type="common">Darling's disease fungus</name>
    <name type="synonym">Histoplasma capsulatum</name>
    <dbReference type="NCBI Taxonomy" id="544712"/>
    <lineage>
        <taxon>Eukaryota</taxon>
        <taxon>Fungi</taxon>
        <taxon>Dikarya</taxon>
        <taxon>Ascomycota</taxon>
        <taxon>Pezizomycotina</taxon>
        <taxon>Eurotiomycetes</taxon>
        <taxon>Eurotiomycetidae</taxon>
        <taxon>Onygenales</taxon>
        <taxon>Ajellomycetaceae</taxon>
        <taxon>Histoplasma</taxon>
    </lineage>
</organism>
<feature type="region of interest" description="Disordered" evidence="1">
    <location>
        <begin position="118"/>
        <end position="166"/>
    </location>
</feature>
<dbReference type="HOGENOM" id="CLU_093897_0_0_1"/>
<feature type="compositionally biased region" description="Polar residues" evidence="1">
    <location>
        <begin position="72"/>
        <end position="82"/>
    </location>
</feature>
<sequence>MGAGGSKPATATGAGTRHIFSSGTPIQFSQEFVESLQASSEIPLPTYPGGNNTSPPKCGEIPNIYMPKTNRRATTPQTDSSRAQTIELHIQNRIAAELERIRARETQTLSDLAKHIAEQSPPDTTISQPQSNSHNTDPSLSLDAPRVPLSGPGSPAELSLQSSPKSTVTAANGVPIKELSSAQVQQEISALSAKLAERRRVRELDAGVEKAREEVVRCLRGNEKRPLDCWREVEGFKREVGRLEMLWVEKVVG</sequence>
<dbReference type="InterPro" id="IPR012471">
    <property type="entry name" value="DUF1690"/>
</dbReference>
<accession>C6HRY0</accession>
<evidence type="ECO:0000256" key="1">
    <source>
        <dbReference type="SAM" id="MobiDB-lite"/>
    </source>
</evidence>
<name>C6HRY0_AJECH</name>
<dbReference type="OMA" id="GKSLNCW"/>
<protein>
    <submittedName>
        <fullName evidence="2">DUF1690 domain-containing protein</fullName>
    </submittedName>
</protein>
<dbReference type="Pfam" id="PF07956">
    <property type="entry name" value="DUF1690"/>
    <property type="match status" value="2"/>
</dbReference>
<dbReference type="EMBL" id="GG692437">
    <property type="protein sequence ID" value="EER36798.1"/>
    <property type="molecule type" value="Genomic_DNA"/>
</dbReference>
<feature type="compositionally biased region" description="Polar residues" evidence="1">
    <location>
        <begin position="121"/>
        <end position="139"/>
    </location>
</feature>
<feature type="region of interest" description="Disordered" evidence="1">
    <location>
        <begin position="41"/>
        <end position="82"/>
    </location>
</feature>
<proteinExistence type="predicted"/>
<dbReference type="Proteomes" id="UP000002624">
    <property type="component" value="Unassembled WGS sequence"/>
</dbReference>